<dbReference type="Proteomes" id="UP000541352">
    <property type="component" value="Unassembled WGS sequence"/>
</dbReference>
<dbReference type="SUPFAM" id="SSF143011">
    <property type="entry name" value="RelE-like"/>
    <property type="match status" value="1"/>
</dbReference>
<organism evidence="2 3">
    <name type="scientific">Runella defluvii</name>
    <dbReference type="NCBI Taxonomy" id="370973"/>
    <lineage>
        <taxon>Bacteria</taxon>
        <taxon>Pseudomonadati</taxon>
        <taxon>Bacteroidota</taxon>
        <taxon>Cytophagia</taxon>
        <taxon>Cytophagales</taxon>
        <taxon>Spirosomataceae</taxon>
        <taxon>Runella</taxon>
    </lineage>
</organism>
<keyword evidence="3" id="KW-1185">Reference proteome</keyword>
<dbReference type="Gene3D" id="3.30.2310.20">
    <property type="entry name" value="RelE-like"/>
    <property type="match status" value="1"/>
</dbReference>
<dbReference type="InterPro" id="IPR035093">
    <property type="entry name" value="RelE/ParE_toxin_dom_sf"/>
</dbReference>
<evidence type="ECO:0000313" key="2">
    <source>
        <dbReference type="EMBL" id="MBB3840511.1"/>
    </source>
</evidence>
<dbReference type="InterPro" id="IPR007712">
    <property type="entry name" value="RelE/ParE_toxin"/>
</dbReference>
<dbReference type="Pfam" id="PF05016">
    <property type="entry name" value="ParE_toxin"/>
    <property type="match status" value="1"/>
</dbReference>
<dbReference type="RefSeq" id="WP_183977518.1">
    <property type="nucleotide sequence ID" value="NZ_JACIBY010000011.1"/>
</dbReference>
<evidence type="ECO:0000313" key="3">
    <source>
        <dbReference type="Proteomes" id="UP000541352"/>
    </source>
</evidence>
<sequence>MAFQIIYSPNSQEDIREILVYLLDKWGFEASHNFSEFLIDTVDMLVRQPYAGRKHELLSSVREFRVKPHYLVYYSVLEEQQIIHVLNIVDSRRKR</sequence>
<gene>
    <name evidence="2" type="ORF">FHS57_004531</name>
</gene>
<dbReference type="EMBL" id="JACIBY010000011">
    <property type="protein sequence ID" value="MBB3840511.1"/>
    <property type="molecule type" value="Genomic_DNA"/>
</dbReference>
<dbReference type="AlphaFoldDB" id="A0A7W6ESH2"/>
<protein>
    <submittedName>
        <fullName evidence="2">Plasmid stabilization system protein ParE</fullName>
    </submittedName>
</protein>
<name>A0A7W6ESH2_9BACT</name>
<evidence type="ECO:0000256" key="1">
    <source>
        <dbReference type="ARBA" id="ARBA00022649"/>
    </source>
</evidence>
<keyword evidence="1" id="KW-1277">Toxin-antitoxin system</keyword>
<comment type="caution">
    <text evidence="2">The sequence shown here is derived from an EMBL/GenBank/DDBJ whole genome shotgun (WGS) entry which is preliminary data.</text>
</comment>
<proteinExistence type="predicted"/>
<reference evidence="2 3" key="1">
    <citation type="submission" date="2020-08" db="EMBL/GenBank/DDBJ databases">
        <title>Genomic Encyclopedia of Type Strains, Phase IV (KMG-IV): sequencing the most valuable type-strain genomes for metagenomic binning, comparative biology and taxonomic classification.</title>
        <authorList>
            <person name="Goeker M."/>
        </authorList>
    </citation>
    <scope>NUCLEOTIDE SEQUENCE [LARGE SCALE GENOMIC DNA]</scope>
    <source>
        <strain evidence="2 3">DSM 17976</strain>
    </source>
</reference>
<accession>A0A7W6ESH2</accession>